<evidence type="ECO:0000256" key="1">
    <source>
        <dbReference type="SAM" id="Phobius"/>
    </source>
</evidence>
<name>A0ABV9K770_9PORP</name>
<keyword evidence="1" id="KW-1133">Transmembrane helix</keyword>
<gene>
    <name evidence="2" type="ORF">ACFO3G_05380</name>
</gene>
<evidence type="ECO:0000313" key="2">
    <source>
        <dbReference type="EMBL" id="MFC4666030.1"/>
    </source>
</evidence>
<dbReference type="PROSITE" id="PS51257">
    <property type="entry name" value="PROKAR_LIPOPROTEIN"/>
    <property type="match status" value="1"/>
</dbReference>
<evidence type="ECO:0000313" key="3">
    <source>
        <dbReference type="Proteomes" id="UP001596020"/>
    </source>
</evidence>
<keyword evidence="1" id="KW-0812">Transmembrane</keyword>
<comment type="caution">
    <text evidence="2">The sequence shown here is derived from an EMBL/GenBank/DDBJ whole genome shotgun (WGS) entry which is preliminary data.</text>
</comment>
<protein>
    <submittedName>
        <fullName evidence="2">Uncharacterized protein</fullName>
    </submittedName>
</protein>
<dbReference type="RefSeq" id="WP_380078698.1">
    <property type="nucleotide sequence ID" value="NZ_JBHSGO010000167.1"/>
</dbReference>
<feature type="transmembrane region" description="Helical" evidence="1">
    <location>
        <begin position="336"/>
        <end position="356"/>
    </location>
</feature>
<reference evidence="3" key="1">
    <citation type="journal article" date="2019" name="Int. J. Syst. Evol. Microbiol.">
        <title>The Global Catalogue of Microorganisms (GCM) 10K type strain sequencing project: providing services to taxonomists for standard genome sequencing and annotation.</title>
        <authorList>
            <consortium name="The Broad Institute Genomics Platform"/>
            <consortium name="The Broad Institute Genome Sequencing Center for Infectious Disease"/>
            <person name="Wu L."/>
            <person name="Ma J."/>
        </authorList>
    </citation>
    <scope>NUCLEOTIDE SEQUENCE [LARGE SCALE GENOMIC DNA]</scope>
    <source>
        <strain evidence="3">CGMCC 4.7357</strain>
    </source>
</reference>
<sequence>MKAINLSFLTLLLLVLFTSCKDNYSMLTVINRDGSAHREISFLTDSATMLNEAHPSQTISKILDDPRWKKTWKRESSKEDSTLHKVRCIASQDYSSVEEMAKHFPIQCEGKPILKSCKIQSHFKWLYTDYEYEEVYNDYSDIFEIPLSQYLDPKAASYWLTGQPNLLEGMSGAEAQDYLDSMATQYDHWISANIIYDAIDVVISEYDSLKTVPISKEQLISQRDSLIDYMLQNGFSISDDSKFGTMAANFFGFDYFKTLFSVDGLVSQRIAQKYASITDSLYWIDIDYHLMMPGAKVIDCGNGICEKEGYLTFRITGNRLLSKDYTVKAVFRAPNYWAYVVSAIIIVVPFILSFVLKKCKRAKA</sequence>
<accession>A0ABV9K770</accession>
<dbReference type="Proteomes" id="UP001596020">
    <property type="component" value="Unassembled WGS sequence"/>
</dbReference>
<proteinExistence type="predicted"/>
<keyword evidence="3" id="KW-1185">Reference proteome</keyword>
<organism evidence="2 3">
    <name type="scientific">Falsiporphyromonas endometrii</name>
    <dbReference type="NCBI Taxonomy" id="1387297"/>
    <lineage>
        <taxon>Bacteria</taxon>
        <taxon>Pseudomonadati</taxon>
        <taxon>Bacteroidota</taxon>
        <taxon>Bacteroidia</taxon>
        <taxon>Bacteroidales</taxon>
        <taxon>Porphyromonadaceae</taxon>
        <taxon>Falsiporphyromonas</taxon>
    </lineage>
</organism>
<dbReference type="EMBL" id="JBHSGO010000167">
    <property type="protein sequence ID" value="MFC4666030.1"/>
    <property type="molecule type" value="Genomic_DNA"/>
</dbReference>
<keyword evidence="1" id="KW-0472">Membrane</keyword>